<evidence type="ECO:0000256" key="1">
    <source>
        <dbReference type="ARBA" id="ARBA00022598"/>
    </source>
</evidence>
<comment type="catalytic activity">
    <reaction evidence="5 6">
        <text>5-amino-1-(5-phospho-beta-D-ribosyl)imidazole + hydrogencarbonate + ATP = 5-carboxyamino-1-(5-phospho-D-ribosyl)imidazole + ADP + phosphate + 2 H(+)</text>
        <dbReference type="Rhea" id="RHEA:19317"/>
        <dbReference type="ChEBI" id="CHEBI:15378"/>
        <dbReference type="ChEBI" id="CHEBI:17544"/>
        <dbReference type="ChEBI" id="CHEBI:30616"/>
        <dbReference type="ChEBI" id="CHEBI:43474"/>
        <dbReference type="ChEBI" id="CHEBI:58730"/>
        <dbReference type="ChEBI" id="CHEBI:137981"/>
        <dbReference type="ChEBI" id="CHEBI:456216"/>
        <dbReference type="EC" id="6.3.4.18"/>
    </reaction>
</comment>
<dbReference type="SUPFAM" id="SSF56059">
    <property type="entry name" value="Glutathione synthetase ATP-binding domain-like"/>
    <property type="match status" value="1"/>
</dbReference>
<comment type="similarity">
    <text evidence="5 6">Belongs to the PurK/PurT family.</text>
</comment>
<dbReference type="GO" id="GO:0006189">
    <property type="term" value="P:'de novo' IMP biosynthetic process"/>
    <property type="evidence" value="ECO:0007669"/>
    <property type="project" value="UniProtKB-UniRule"/>
</dbReference>
<dbReference type="SUPFAM" id="SSF52440">
    <property type="entry name" value="PreATP-grasp domain"/>
    <property type="match status" value="1"/>
</dbReference>
<evidence type="ECO:0000256" key="4">
    <source>
        <dbReference type="ARBA" id="ARBA00022840"/>
    </source>
</evidence>
<feature type="binding site" evidence="5">
    <location>
        <begin position="185"/>
        <end position="188"/>
    </location>
    <ligand>
        <name>ATP</name>
        <dbReference type="ChEBI" id="CHEBI:30616"/>
    </ligand>
</feature>
<evidence type="ECO:0000256" key="6">
    <source>
        <dbReference type="RuleBase" id="RU361200"/>
    </source>
</evidence>
<dbReference type="PANTHER" id="PTHR11609">
    <property type="entry name" value="PURINE BIOSYNTHESIS PROTEIN 6/7, PUR6/7"/>
    <property type="match status" value="1"/>
</dbReference>
<dbReference type="NCBIfam" id="TIGR01161">
    <property type="entry name" value="purK"/>
    <property type="match status" value="1"/>
</dbReference>
<dbReference type="FunFam" id="3.40.50.20:FF:000016">
    <property type="entry name" value="N5-carboxyaminoimidazole ribonucleotide synthase"/>
    <property type="match status" value="1"/>
</dbReference>
<dbReference type="InterPro" id="IPR005875">
    <property type="entry name" value="PurK"/>
</dbReference>
<comment type="function">
    <text evidence="6">Catalyzes the ATP-dependent conversion of 5-aminoimidazole ribonucleotide (AIR) and HCO(3)- to N5-carboxyaminoimidazole ribonucleotide (N5-CAIR).</text>
</comment>
<dbReference type="GO" id="GO:0005829">
    <property type="term" value="C:cytosol"/>
    <property type="evidence" value="ECO:0007669"/>
    <property type="project" value="TreeGrafter"/>
</dbReference>
<dbReference type="Gene3D" id="3.30.1490.20">
    <property type="entry name" value="ATP-grasp fold, A domain"/>
    <property type="match status" value="1"/>
</dbReference>
<reference evidence="8 9" key="1">
    <citation type="journal article" date="2019" name="Front. Microbiol.">
        <title>Thermoanaerosceptrum fracticalcis gen. nov. sp. nov., a Novel Fumarate-Fermenting Microorganism From a Deep Fractured Carbonate Aquifer of the US Great Basin.</title>
        <authorList>
            <person name="Hamilton-Brehm S.D."/>
            <person name="Stewart L.E."/>
            <person name="Zavarin M."/>
            <person name="Caldwell M."/>
            <person name="Lawson P.A."/>
            <person name="Onstott T.C."/>
            <person name="Grzymski J."/>
            <person name="Neveux I."/>
            <person name="Lollar B.S."/>
            <person name="Russell C.E."/>
            <person name="Moser D.P."/>
        </authorList>
    </citation>
    <scope>NUCLEOTIDE SEQUENCE [LARGE SCALE GENOMIC DNA]</scope>
    <source>
        <strain evidence="8 9">DRI-13</strain>
    </source>
</reference>
<dbReference type="SUPFAM" id="SSF51246">
    <property type="entry name" value="Rudiment single hybrid motif"/>
    <property type="match status" value="1"/>
</dbReference>
<evidence type="ECO:0000313" key="9">
    <source>
        <dbReference type="Proteomes" id="UP000515847"/>
    </source>
</evidence>
<dbReference type="InterPro" id="IPR013815">
    <property type="entry name" value="ATP_grasp_subdomain_1"/>
</dbReference>
<dbReference type="Pfam" id="PF22660">
    <property type="entry name" value="RS_preATP-grasp-like"/>
    <property type="match status" value="1"/>
</dbReference>
<dbReference type="InterPro" id="IPR054350">
    <property type="entry name" value="PurT/PurK_preATP-grasp"/>
</dbReference>
<protein>
    <recommendedName>
        <fullName evidence="5 6">N5-carboxyaminoimidazole ribonucleotide synthase</fullName>
        <shortName evidence="5 6">N5-CAIR synthase</shortName>
        <ecNumber evidence="5 6">6.3.4.18</ecNumber>
    </recommendedName>
    <alternativeName>
        <fullName evidence="5 6">5-(carboxyamino)imidazole ribonucleotide synthetase</fullName>
    </alternativeName>
</protein>
<evidence type="ECO:0000259" key="7">
    <source>
        <dbReference type="PROSITE" id="PS50975"/>
    </source>
</evidence>
<dbReference type="PANTHER" id="PTHR11609:SF5">
    <property type="entry name" value="PHOSPHORIBOSYLAMINOIMIDAZOLE CARBOXYLASE"/>
    <property type="match status" value="1"/>
</dbReference>
<dbReference type="NCBIfam" id="NF004679">
    <property type="entry name" value="PRK06019.1-5"/>
    <property type="match status" value="1"/>
</dbReference>
<proteinExistence type="inferred from homology"/>
<dbReference type="InterPro" id="IPR011761">
    <property type="entry name" value="ATP-grasp"/>
</dbReference>
<keyword evidence="4 5" id="KW-0067">ATP-binding</keyword>
<comment type="pathway">
    <text evidence="5 6">Purine metabolism; IMP biosynthesis via de novo pathway; 5-amino-1-(5-phospho-D-ribosyl)imidazole-4-carboxylate from 5-amino-1-(5-phospho-D-ribosyl)imidazole (N5-CAIR route): step 1/2.</text>
</comment>
<feature type="binding site" evidence="5">
    <location>
        <position position="193"/>
    </location>
    <ligand>
        <name>ATP</name>
        <dbReference type="ChEBI" id="CHEBI:30616"/>
    </ligand>
</feature>
<dbReference type="NCBIfam" id="NF004676">
    <property type="entry name" value="PRK06019.1-2"/>
    <property type="match status" value="1"/>
</dbReference>
<dbReference type="Proteomes" id="UP000515847">
    <property type="component" value="Chromosome"/>
</dbReference>
<feature type="binding site" evidence="5">
    <location>
        <begin position="153"/>
        <end position="159"/>
    </location>
    <ligand>
        <name>ATP</name>
        <dbReference type="ChEBI" id="CHEBI:30616"/>
    </ligand>
</feature>
<dbReference type="AlphaFoldDB" id="A0A7G6E2T4"/>
<evidence type="ECO:0000256" key="2">
    <source>
        <dbReference type="ARBA" id="ARBA00022741"/>
    </source>
</evidence>
<gene>
    <name evidence="5 6 8" type="primary">purK</name>
    <name evidence="8" type="ORF">BR63_08700</name>
</gene>
<dbReference type="InterPro" id="IPR011054">
    <property type="entry name" value="Rudment_hybrid_motif"/>
</dbReference>
<name>A0A7G6E2T4_THEFR</name>
<feature type="binding site" evidence="5">
    <location>
        <position position="108"/>
    </location>
    <ligand>
        <name>ATP</name>
        <dbReference type="ChEBI" id="CHEBI:30616"/>
    </ligand>
</feature>
<dbReference type="RefSeq" id="WP_034422496.1">
    <property type="nucleotide sequence ID" value="NZ_CP045798.1"/>
</dbReference>
<comment type="subunit">
    <text evidence="5 6">Homodimer.</text>
</comment>
<dbReference type="GO" id="GO:0034028">
    <property type="term" value="F:5-(carboxyamino)imidazole ribonucleotide synthase activity"/>
    <property type="evidence" value="ECO:0007669"/>
    <property type="project" value="UniProtKB-UniRule"/>
</dbReference>
<dbReference type="InterPro" id="IPR003135">
    <property type="entry name" value="ATP-grasp_carboxylate-amine"/>
</dbReference>
<comment type="function">
    <text evidence="5">Catalyzes the ATP-dependent conversion of 5-aminoimidazole ribonucleotide (AIR) and HCO(3)(-) to N5-carboxyaminoimidazole ribonucleotide (N5-CAIR).</text>
</comment>
<dbReference type="PROSITE" id="PS50975">
    <property type="entry name" value="ATP_GRASP"/>
    <property type="match status" value="1"/>
</dbReference>
<accession>A0A7G6E2T4</accession>
<keyword evidence="9" id="KW-1185">Reference proteome</keyword>
<keyword evidence="2 5" id="KW-0547">Nucleotide-binding</keyword>
<feature type="domain" description="ATP-grasp" evidence="7">
    <location>
        <begin position="112"/>
        <end position="299"/>
    </location>
</feature>
<sequence length="376" mass="41587">MLMKTVLPGATIGILGGGQLGRMLAFEGKKMGYGIVCLDPNPDSPCGQVADDQIVAPLDDLAAAVRLAERADVLVYEFENIDVRVVEELEKNYYLPQQSRILAITQNRIEEKMQLQKAGFPVASFRIVKNPAELEQGIAELGYPCLLKSARGGYDGKGQLALGGPENLKIAVEMLQSANGEWVLEKKIVFTHEVSVIVARKATGEMAVYPVAENIHRENILHMTVVPARVPLQVEMDAIALVKEIAQSFQVVGLLAVEFFVTPEGLLINELAPRPHNSGHFTWDACWTSQFEQLIRAVCGLPLGSTQLLIPVVMVNILGTNLPRVLKEVPNFPENWKIHLYGKRGNLEARRKMGHLTIKTDQPDQEITRIKTIFPE</sequence>
<dbReference type="NCBIfam" id="NF004675">
    <property type="entry name" value="PRK06019.1-1"/>
    <property type="match status" value="1"/>
</dbReference>
<dbReference type="HAMAP" id="MF_01928">
    <property type="entry name" value="PurK"/>
    <property type="match status" value="1"/>
</dbReference>
<dbReference type="UniPathway" id="UPA00074">
    <property type="reaction ID" value="UER00942"/>
</dbReference>
<dbReference type="InterPro" id="IPR016185">
    <property type="entry name" value="PreATP-grasp_dom_sf"/>
</dbReference>
<feature type="binding site" evidence="5">
    <location>
        <begin position="269"/>
        <end position="270"/>
    </location>
    <ligand>
        <name>ATP</name>
        <dbReference type="ChEBI" id="CHEBI:30616"/>
    </ligand>
</feature>
<evidence type="ECO:0000256" key="3">
    <source>
        <dbReference type="ARBA" id="ARBA00022755"/>
    </source>
</evidence>
<keyword evidence="3 5" id="KW-0658">Purine biosynthesis</keyword>
<feature type="binding site" evidence="5">
    <location>
        <position position="148"/>
    </location>
    <ligand>
        <name>ATP</name>
        <dbReference type="ChEBI" id="CHEBI:30616"/>
    </ligand>
</feature>
<dbReference type="GO" id="GO:0004638">
    <property type="term" value="F:phosphoribosylaminoimidazole carboxylase activity"/>
    <property type="evidence" value="ECO:0007669"/>
    <property type="project" value="InterPro"/>
</dbReference>
<dbReference type="Pfam" id="PF17769">
    <property type="entry name" value="PurK_C"/>
    <property type="match status" value="1"/>
</dbReference>
<evidence type="ECO:0000256" key="5">
    <source>
        <dbReference type="HAMAP-Rule" id="MF_01928"/>
    </source>
</evidence>
<organism evidence="8 9">
    <name type="scientific">Thermanaerosceptrum fracticalcis</name>
    <dbReference type="NCBI Taxonomy" id="1712410"/>
    <lineage>
        <taxon>Bacteria</taxon>
        <taxon>Bacillati</taxon>
        <taxon>Bacillota</taxon>
        <taxon>Clostridia</taxon>
        <taxon>Eubacteriales</taxon>
        <taxon>Peptococcaceae</taxon>
        <taxon>Thermanaerosceptrum</taxon>
    </lineage>
</organism>
<dbReference type="InterPro" id="IPR040686">
    <property type="entry name" value="PurK_C"/>
</dbReference>
<dbReference type="Gene3D" id="3.40.50.20">
    <property type="match status" value="1"/>
</dbReference>
<dbReference type="Pfam" id="PF02222">
    <property type="entry name" value="ATP-grasp"/>
    <property type="match status" value="1"/>
</dbReference>
<dbReference type="KEGG" id="tfr:BR63_08700"/>
<dbReference type="OrthoDB" id="9804625at2"/>
<feature type="binding site" evidence="5">
    <location>
        <position position="216"/>
    </location>
    <ligand>
        <name>ATP</name>
        <dbReference type="ChEBI" id="CHEBI:30616"/>
    </ligand>
</feature>
<dbReference type="Gene3D" id="3.30.470.20">
    <property type="entry name" value="ATP-grasp fold, B domain"/>
    <property type="match status" value="1"/>
</dbReference>
<dbReference type="EMBL" id="CP045798">
    <property type="protein sequence ID" value="QNB46388.1"/>
    <property type="molecule type" value="Genomic_DNA"/>
</dbReference>
<evidence type="ECO:0000313" key="8">
    <source>
        <dbReference type="EMBL" id="QNB46388.1"/>
    </source>
</evidence>
<keyword evidence="1 5" id="KW-0436">Ligase</keyword>
<dbReference type="GO" id="GO:0005524">
    <property type="term" value="F:ATP binding"/>
    <property type="evidence" value="ECO:0007669"/>
    <property type="project" value="UniProtKB-UniRule"/>
</dbReference>
<dbReference type="GO" id="GO:0046872">
    <property type="term" value="F:metal ion binding"/>
    <property type="evidence" value="ECO:0007669"/>
    <property type="project" value="InterPro"/>
</dbReference>
<dbReference type="EC" id="6.3.4.18" evidence="5 6"/>